<dbReference type="GO" id="GO:1990547">
    <property type="term" value="P:mitochondrial phosphate ion transmembrane transport"/>
    <property type="evidence" value="ECO:0007669"/>
    <property type="project" value="InterPro"/>
</dbReference>
<keyword evidence="4 10" id="KW-0812">Transmembrane</keyword>
<keyword evidence="7" id="KW-1133">Transmembrane helix</keyword>
<dbReference type="Pfam" id="PF00153">
    <property type="entry name" value="Mito_carr"/>
    <property type="match status" value="1"/>
</dbReference>
<comment type="similarity">
    <text evidence="2 11">Belongs to the mitochondrial carrier (TC 2.A.29) family.</text>
</comment>
<evidence type="ECO:0000256" key="7">
    <source>
        <dbReference type="ARBA" id="ARBA00022989"/>
    </source>
</evidence>
<keyword evidence="8" id="KW-0496">Mitochondrion</keyword>
<evidence type="ECO:0000313" key="12">
    <source>
        <dbReference type="EMBL" id="PWA43318.1"/>
    </source>
</evidence>
<sequence>MVFSRTFFQVLQLNQSGDDENEEPGAGHVLQKLSLRKTLRNRWLTRGGHLDCGGVAYEVGNLKLYRDRLKLHDAIAYVFRVGVADRITEMGISPSKETFVYYALLFTGEDAAMLSAMCVCVADAVTSTLPVKCDEKDVKAMDELTWVNPVKFPSIASSLNILWKEEGQSSLWRGWSGKLFGCGVQGGFKFGLYEFFKRHYTDVPAGEKQSVVFFLSIASTQVFADIALCPFEAVKVHVQTGRNFWLLQRPPSALVT</sequence>
<feature type="repeat" description="Solcar" evidence="10">
    <location>
        <begin position="110"/>
        <end position="199"/>
    </location>
</feature>
<dbReference type="PROSITE" id="PS50920">
    <property type="entry name" value="SOLCAR"/>
    <property type="match status" value="1"/>
</dbReference>
<dbReference type="STRING" id="35608.A0A2U1L2T8"/>
<dbReference type="AlphaFoldDB" id="A0A2U1L2T8"/>
<dbReference type="SUPFAM" id="SSF103506">
    <property type="entry name" value="Mitochondrial carrier"/>
    <property type="match status" value="1"/>
</dbReference>
<dbReference type="GO" id="GO:0005743">
    <property type="term" value="C:mitochondrial inner membrane"/>
    <property type="evidence" value="ECO:0007669"/>
    <property type="project" value="UniProtKB-SubCell"/>
</dbReference>
<evidence type="ECO:0000256" key="10">
    <source>
        <dbReference type="PROSITE-ProRule" id="PRU00282"/>
    </source>
</evidence>
<evidence type="ECO:0000256" key="8">
    <source>
        <dbReference type="ARBA" id="ARBA00023128"/>
    </source>
</evidence>
<gene>
    <name evidence="12" type="ORF">CTI12_AA536530</name>
</gene>
<dbReference type="PANTHER" id="PTHR45671">
    <property type="entry name" value="SOLUTE CARRIER FAMILY 25 (MITOCHONDRIAL CARRIER PHOSPHATE CARRIER), MEMBER 3, LIKE-RELATED-RELATED"/>
    <property type="match status" value="1"/>
</dbReference>
<comment type="caution">
    <text evidence="12">The sequence shown here is derived from an EMBL/GenBank/DDBJ whole genome shotgun (WGS) entry which is preliminary data.</text>
</comment>
<evidence type="ECO:0000256" key="1">
    <source>
        <dbReference type="ARBA" id="ARBA00004448"/>
    </source>
</evidence>
<evidence type="ECO:0000256" key="3">
    <source>
        <dbReference type="ARBA" id="ARBA00022448"/>
    </source>
</evidence>
<accession>A0A2U1L2T8</accession>
<keyword evidence="6" id="KW-0999">Mitochondrion inner membrane</keyword>
<evidence type="ECO:0000256" key="4">
    <source>
        <dbReference type="ARBA" id="ARBA00022692"/>
    </source>
</evidence>
<dbReference type="InterPro" id="IPR023395">
    <property type="entry name" value="MCP_dom_sf"/>
</dbReference>
<dbReference type="InterPro" id="IPR018108">
    <property type="entry name" value="MCP_transmembrane"/>
</dbReference>
<organism evidence="12 13">
    <name type="scientific">Artemisia annua</name>
    <name type="common">Sweet wormwood</name>
    <dbReference type="NCBI Taxonomy" id="35608"/>
    <lineage>
        <taxon>Eukaryota</taxon>
        <taxon>Viridiplantae</taxon>
        <taxon>Streptophyta</taxon>
        <taxon>Embryophyta</taxon>
        <taxon>Tracheophyta</taxon>
        <taxon>Spermatophyta</taxon>
        <taxon>Magnoliopsida</taxon>
        <taxon>eudicotyledons</taxon>
        <taxon>Gunneridae</taxon>
        <taxon>Pentapetalae</taxon>
        <taxon>asterids</taxon>
        <taxon>campanulids</taxon>
        <taxon>Asterales</taxon>
        <taxon>Asteraceae</taxon>
        <taxon>Asteroideae</taxon>
        <taxon>Anthemideae</taxon>
        <taxon>Artemisiinae</taxon>
        <taxon>Artemisia</taxon>
    </lineage>
</organism>
<dbReference type="OrthoDB" id="427452at2759"/>
<keyword evidence="3 11" id="KW-0813">Transport</keyword>
<dbReference type="GO" id="GO:0005315">
    <property type="term" value="F:phosphate transmembrane transporter activity"/>
    <property type="evidence" value="ECO:0007669"/>
    <property type="project" value="InterPro"/>
</dbReference>
<dbReference type="Proteomes" id="UP000245207">
    <property type="component" value="Unassembled WGS sequence"/>
</dbReference>
<name>A0A2U1L2T8_ARTAN</name>
<dbReference type="Gene3D" id="1.50.40.10">
    <property type="entry name" value="Mitochondrial carrier domain"/>
    <property type="match status" value="1"/>
</dbReference>
<dbReference type="EMBL" id="PKPP01011883">
    <property type="protein sequence ID" value="PWA43318.1"/>
    <property type="molecule type" value="Genomic_DNA"/>
</dbReference>
<evidence type="ECO:0000256" key="11">
    <source>
        <dbReference type="RuleBase" id="RU000488"/>
    </source>
</evidence>
<dbReference type="InterPro" id="IPR044677">
    <property type="entry name" value="SLC25A3/Pic2/Mir1-like"/>
</dbReference>
<evidence type="ECO:0000256" key="9">
    <source>
        <dbReference type="ARBA" id="ARBA00023136"/>
    </source>
</evidence>
<evidence type="ECO:0000256" key="5">
    <source>
        <dbReference type="ARBA" id="ARBA00022737"/>
    </source>
</evidence>
<evidence type="ECO:0000256" key="6">
    <source>
        <dbReference type="ARBA" id="ARBA00022792"/>
    </source>
</evidence>
<dbReference type="PANTHER" id="PTHR45671:SF4">
    <property type="entry name" value="MITOCHONDRIAL PHOSPHATE CARRIER PROTEIN 1, MITOCHONDRIAL"/>
    <property type="match status" value="1"/>
</dbReference>
<reference evidence="12 13" key="1">
    <citation type="journal article" date="2018" name="Mol. Plant">
        <title>The genome of Artemisia annua provides insight into the evolution of Asteraceae family and artemisinin biosynthesis.</title>
        <authorList>
            <person name="Shen Q."/>
            <person name="Zhang L."/>
            <person name="Liao Z."/>
            <person name="Wang S."/>
            <person name="Yan T."/>
            <person name="Shi P."/>
            <person name="Liu M."/>
            <person name="Fu X."/>
            <person name="Pan Q."/>
            <person name="Wang Y."/>
            <person name="Lv Z."/>
            <person name="Lu X."/>
            <person name="Zhang F."/>
            <person name="Jiang W."/>
            <person name="Ma Y."/>
            <person name="Chen M."/>
            <person name="Hao X."/>
            <person name="Li L."/>
            <person name="Tang Y."/>
            <person name="Lv G."/>
            <person name="Zhou Y."/>
            <person name="Sun X."/>
            <person name="Brodelius P.E."/>
            <person name="Rose J.K.C."/>
            <person name="Tang K."/>
        </authorList>
    </citation>
    <scope>NUCLEOTIDE SEQUENCE [LARGE SCALE GENOMIC DNA]</scope>
    <source>
        <strain evidence="13">cv. Huhao1</strain>
        <tissue evidence="12">Leaf</tissue>
    </source>
</reference>
<proteinExistence type="inferred from homology"/>
<keyword evidence="13" id="KW-1185">Reference proteome</keyword>
<evidence type="ECO:0000256" key="2">
    <source>
        <dbReference type="ARBA" id="ARBA00006375"/>
    </source>
</evidence>
<keyword evidence="9 10" id="KW-0472">Membrane</keyword>
<protein>
    <submittedName>
        <fullName evidence="12">Phosphate transporter 3,3</fullName>
    </submittedName>
</protein>
<evidence type="ECO:0000313" key="13">
    <source>
        <dbReference type="Proteomes" id="UP000245207"/>
    </source>
</evidence>
<keyword evidence="5" id="KW-0677">Repeat</keyword>
<comment type="subcellular location">
    <subcellularLocation>
        <location evidence="1">Mitochondrion inner membrane</location>
        <topology evidence="1">Multi-pass membrane protein</topology>
    </subcellularLocation>
</comment>